<dbReference type="EMBL" id="JAHXZJ010002609">
    <property type="protein sequence ID" value="KAH0540744.1"/>
    <property type="molecule type" value="Genomic_DNA"/>
</dbReference>
<keyword evidence="3" id="KW-1185">Reference proteome</keyword>
<organism evidence="2 3">
    <name type="scientific">Cotesia glomerata</name>
    <name type="common">Lepidopteran parasitic wasp</name>
    <name type="synonym">Apanteles glomeratus</name>
    <dbReference type="NCBI Taxonomy" id="32391"/>
    <lineage>
        <taxon>Eukaryota</taxon>
        <taxon>Metazoa</taxon>
        <taxon>Ecdysozoa</taxon>
        <taxon>Arthropoda</taxon>
        <taxon>Hexapoda</taxon>
        <taxon>Insecta</taxon>
        <taxon>Pterygota</taxon>
        <taxon>Neoptera</taxon>
        <taxon>Endopterygota</taxon>
        <taxon>Hymenoptera</taxon>
        <taxon>Apocrita</taxon>
        <taxon>Ichneumonoidea</taxon>
        <taxon>Braconidae</taxon>
        <taxon>Microgastrinae</taxon>
        <taxon>Cotesia</taxon>
    </lineage>
</organism>
<dbReference type="Proteomes" id="UP000826195">
    <property type="component" value="Unassembled WGS sequence"/>
</dbReference>
<evidence type="ECO:0000313" key="2">
    <source>
        <dbReference type="EMBL" id="KAH0540744.1"/>
    </source>
</evidence>
<proteinExistence type="predicted"/>
<gene>
    <name evidence="2" type="ORF">KQX54_019588</name>
</gene>
<comment type="caution">
    <text evidence="2">The sequence shown here is derived from an EMBL/GenBank/DDBJ whole genome shotgun (WGS) entry which is preliminary data.</text>
</comment>
<dbReference type="AlphaFoldDB" id="A0AAV7I4Q9"/>
<sequence>MQSGKVNLGLLVPGESNHRNPTPHSNVPLFLFHLSTVWISDRVEAGPYEPSINGPVIAYLRSLIVTPEGNLLNPASLLNGALLRKRIREKDLFEKDKERKTNVTTTTSTTTVTSIRWRLGELRYRATTERKTPRGYAKEGERGGGNRKRLTPDERRPTPR</sequence>
<feature type="region of interest" description="Disordered" evidence="1">
    <location>
        <begin position="124"/>
        <end position="160"/>
    </location>
</feature>
<evidence type="ECO:0000256" key="1">
    <source>
        <dbReference type="SAM" id="MobiDB-lite"/>
    </source>
</evidence>
<accession>A0AAV7I4Q9</accession>
<reference evidence="2 3" key="1">
    <citation type="journal article" date="2021" name="J. Hered.">
        <title>A chromosome-level genome assembly of the parasitoid wasp, Cotesia glomerata (Hymenoptera: Braconidae).</title>
        <authorList>
            <person name="Pinto B.J."/>
            <person name="Weis J.J."/>
            <person name="Gamble T."/>
            <person name="Ode P.J."/>
            <person name="Paul R."/>
            <person name="Zaspel J.M."/>
        </authorList>
    </citation>
    <scope>NUCLEOTIDE SEQUENCE [LARGE SCALE GENOMIC DNA]</scope>
    <source>
        <strain evidence="2">CgM1</strain>
    </source>
</reference>
<name>A0AAV7I4Q9_COTGL</name>
<protein>
    <submittedName>
        <fullName evidence="2">Uncharacterized protein</fullName>
    </submittedName>
</protein>
<evidence type="ECO:0000313" key="3">
    <source>
        <dbReference type="Proteomes" id="UP000826195"/>
    </source>
</evidence>